<gene>
    <name evidence="1" type="ORF">Celaphus_00017540</name>
</gene>
<comment type="caution">
    <text evidence="1">The sequence shown here is derived from an EMBL/GenBank/DDBJ whole genome shotgun (WGS) entry which is preliminary data.</text>
</comment>
<dbReference type="Proteomes" id="UP000242450">
    <property type="component" value="Chromosome 27"/>
</dbReference>
<feature type="non-terminal residue" evidence="1">
    <location>
        <position position="60"/>
    </location>
</feature>
<protein>
    <submittedName>
        <fullName evidence="1">Uncharacterized protein</fullName>
    </submittedName>
</protein>
<dbReference type="AlphaFoldDB" id="A0A212C769"/>
<accession>A0A212C769</accession>
<keyword evidence="2" id="KW-1185">Reference proteome</keyword>
<dbReference type="OrthoDB" id="418445at2759"/>
<evidence type="ECO:0000313" key="2">
    <source>
        <dbReference type="Proteomes" id="UP000242450"/>
    </source>
</evidence>
<name>A0A212C769_CEREH</name>
<evidence type="ECO:0000313" key="1">
    <source>
        <dbReference type="EMBL" id="OWK01836.1"/>
    </source>
</evidence>
<dbReference type="EMBL" id="MKHE01000027">
    <property type="protein sequence ID" value="OWK01836.1"/>
    <property type="molecule type" value="Genomic_DNA"/>
</dbReference>
<proteinExistence type="predicted"/>
<organism evidence="1 2">
    <name type="scientific">Cervus elaphus hippelaphus</name>
    <name type="common">European red deer</name>
    <dbReference type="NCBI Taxonomy" id="46360"/>
    <lineage>
        <taxon>Eukaryota</taxon>
        <taxon>Metazoa</taxon>
        <taxon>Chordata</taxon>
        <taxon>Craniata</taxon>
        <taxon>Vertebrata</taxon>
        <taxon>Euteleostomi</taxon>
        <taxon>Mammalia</taxon>
        <taxon>Eutheria</taxon>
        <taxon>Laurasiatheria</taxon>
        <taxon>Artiodactyla</taxon>
        <taxon>Ruminantia</taxon>
        <taxon>Pecora</taxon>
        <taxon>Cervidae</taxon>
        <taxon>Cervinae</taxon>
        <taxon>Cervus</taxon>
    </lineage>
</organism>
<sequence>MPGHEGLRAVLVRLEGCSHPVVMKGLCAECGQDLTQKKFWYEGPSLGSHLVSRRSSDEHF</sequence>
<reference evidence="1 2" key="1">
    <citation type="journal article" date="2018" name="Mol. Genet. Genomics">
        <title>The red deer Cervus elaphus genome CerEla1.0: sequencing, annotating, genes, and chromosomes.</title>
        <authorList>
            <person name="Bana N.A."/>
            <person name="Nyiri A."/>
            <person name="Nagy J."/>
            <person name="Frank K."/>
            <person name="Nagy T."/>
            <person name="Steger V."/>
            <person name="Schiller M."/>
            <person name="Lakatos P."/>
            <person name="Sugar L."/>
            <person name="Horn P."/>
            <person name="Barta E."/>
            <person name="Orosz L."/>
        </authorList>
    </citation>
    <scope>NUCLEOTIDE SEQUENCE [LARGE SCALE GENOMIC DNA]</scope>
    <source>
        <strain evidence="1">Hungarian</strain>
    </source>
</reference>